<feature type="transmembrane region" description="Helical" evidence="1">
    <location>
        <begin position="30"/>
        <end position="54"/>
    </location>
</feature>
<accession>A0ABV0PFB5</accession>
<sequence>MTTLPQDSSSSDCSSARRCSSLWLLHCGCWVVPMGLSSGGVAVVPLVVLLGFLYSERPLDVFGLDLLCVCLRSRGAGLWDLTLAMAYFYGETLYTQMRSHSNPQVFRFRC</sequence>
<evidence type="ECO:0000313" key="2">
    <source>
        <dbReference type="EMBL" id="MEQ2182077.1"/>
    </source>
</evidence>
<keyword evidence="1" id="KW-0812">Transmembrane</keyword>
<organism evidence="2 3">
    <name type="scientific">Goodea atripinnis</name>
    <dbReference type="NCBI Taxonomy" id="208336"/>
    <lineage>
        <taxon>Eukaryota</taxon>
        <taxon>Metazoa</taxon>
        <taxon>Chordata</taxon>
        <taxon>Craniata</taxon>
        <taxon>Vertebrata</taxon>
        <taxon>Euteleostomi</taxon>
        <taxon>Actinopterygii</taxon>
        <taxon>Neopterygii</taxon>
        <taxon>Teleostei</taxon>
        <taxon>Neoteleostei</taxon>
        <taxon>Acanthomorphata</taxon>
        <taxon>Ovalentaria</taxon>
        <taxon>Atherinomorphae</taxon>
        <taxon>Cyprinodontiformes</taxon>
        <taxon>Goodeidae</taxon>
        <taxon>Goodea</taxon>
    </lineage>
</organism>
<keyword evidence="3" id="KW-1185">Reference proteome</keyword>
<evidence type="ECO:0000256" key="1">
    <source>
        <dbReference type="SAM" id="Phobius"/>
    </source>
</evidence>
<dbReference type="EMBL" id="JAHRIO010071518">
    <property type="protein sequence ID" value="MEQ2182077.1"/>
    <property type="molecule type" value="Genomic_DNA"/>
</dbReference>
<keyword evidence="1" id="KW-1133">Transmembrane helix</keyword>
<dbReference type="Proteomes" id="UP001476798">
    <property type="component" value="Unassembled WGS sequence"/>
</dbReference>
<proteinExistence type="predicted"/>
<comment type="caution">
    <text evidence="2">The sequence shown here is derived from an EMBL/GenBank/DDBJ whole genome shotgun (WGS) entry which is preliminary data.</text>
</comment>
<gene>
    <name evidence="2" type="ORF">GOODEAATRI_018333</name>
</gene>
<reference evidence="2 3" key="1">
    <citation type="submission" date="2021-06" db="EMBL/GenBank/DDBJ databases">
        <authorList>
            <person name="Palmer J.M."/>
        </authorList>
    </citation>
    <scope>NUCLEOTIDE SEQUENCE [LARGE SCALE GENOMIC DNA]</scope>
    <source>
        <strain evidence="2 3">GA_2019</strain>
        <tissue evidence="2">Muscle</tissue>
    </source>
</reference>
<protein>
    <submittedName>
        <fullName evidence="2">Uncharacterized protein</fullName>
    </submittedName>
</protein>
<keyword evidence="1" id="KW-0472">Membrane</keyword>
<name>A0ABV0PFB5_9TELE</name>
<evidence type="ECO:0000313" key="3">
    <source>
        <dbReference type="Proteomes" id="UP001476798"/>
    </source>
</evidence>